<dbReference type="Gene3D" id="2.160.20.10">
    <property type="entry name" value="Single-stranded right-handed beta-helix, Pectin lyase-like"/>
    <property type="match status" value="1"/>
</dbReference>
<comment type="similarity">
    <text evidence="2">Belongs to the pectinesterase family.</text>
</comment>
<keyword evidence="9" id="KW-1185">Reference proteome</keyword>
<evidence type="ECO:0000313" key="8">
    <source>
        <dbReference type="EMBL" id="KAG2216837.1"/>
    </source>
</evidence>
<sequence>IQKAIDSLPADDSFAFIEVESGTYKENITISRPNIIFRPSNEGKVILEQPVQDYAVVYIESAGERISFYNFDIINTIGEAAGNQNALRTYGERLAMYNCKLVGFGDTAFFVRGSGYFYNTWVEGTVDYLYGEYNLYVYKSTLACSGQGAVTAASTLLDNLNGGFVFNKANFTPVVSSIYDKRQENDHSYSDPLSPKEYEASVILGRPWHNAPRVTIVQSNIMGHIKPVGYDAWQFSEEELKNNVHYSEYGNTGPGANTSGRVPWSKQISEKEAAQYLSPKSYFDNLNLGTAWIDSKYLD</sequence>
<dbReference type="InterPro" id="IPR000070">
    <property type="entry name" value="Pectinesterase_cat"/>
</dbReference>
<comment type="caution">
    <text evidence="8">The sequence shown here is derived from an EMBL/GenBank/DDBJ whole genome shotgun (WGS) entry which is preliminary data.</text>
</comment>
<dbReference type="EMBL" id="JAEPRB010000354">
    <property type="protein sequence ID" value="KAG2216837.1"/>
    <property type="molecule type" value="Genomic_DNA"/>
</dbReference>
<dbReference type="GO" id="GO:0042545">
    <property type="term" value="P:cell wall modification"/>
    <property type="evidence" value="ECO:0007669"/>
    <property type="project" value="InterPro"/>
</dbReference>
<evidence type="ECO:0000256" key="4">
    <source>
        <dbReference type="ARBA" id="ARBA00022801"/>
    </source>
</evidence>
<reference evidence="8 9" key="1">
    <citation type="submission" date="2020-12" db="EMBL/GenBank/DDBJ databases">
        <title>Metabolic potential, ecology and presence of endohyphal bacteria is reflected in genomic diversity of Mucoromycotina.</title>
        <authorList>
            <person name="Muszewska A."/>
            <person name="Okrasinska A."/>
            <person name="Steczkiewicz K."/>
            <person name="Drgas O."/>
            <person name="Orlowska M."/>
            <person name="Perlinska-Lenart U."/>
            <person name="Aleksandrzak-Piekarczyk T."/>
            <person name="Szatraj K."/>
            <person name="Zielenkiewicz U."/>
            <person name="Pilsyk S."/>
            <person name="Malc E."/>
            <person name="Mieczkowski P."/>
            <person name="Kruszewska J.S."/>
            <person name="Biernat P."/>
            <person name="Pawlowska J."/>
        </authorList>
    </citation>
    <scope>NUCLEOTIDE SEQUENCE [LARGE SCALE GENOMIC DNA]</scope>
    <source>
        <strain evidence="8 9">CBS 142.35</strain>
    </source>
</reference>
<dbReference type="GO" id="GO:0030599">
    <property type="term" value="F:pectinesterase activity"/>
    <property type="evidence" value="ECO:0007669"/>
    <property type="project" value="UniProtKB-EC"/>
</dbReference>
<dbReference type="GO" id="GO:0045490">
    <property type="term" value="P:pectin catabolic process"/>
    <property type="evidence" value="ECO:0007669"/>
    <property type="project" value="UniProtKB-UniPathway"/>
</dbReference>
<evidence type="ECO:0000256" key="3">
    <source>
        <dbReference type="ARBA" id="ARBA00013229"/>
    </source>
</evidence>
<dbReference type="InterPro" id="IPR012334">
    <property type="entry name" value="Pectin_lyas_fold"/>
</dbReference>
<dbReference type="Proteomes" id="UP000646827">
    <property type="component" value="Unassembled WGS sequence"/>
</dbReference>
<name>A0A8H7RV91_9FUNG</name>
<dbReference type="UniPathway" id="UPA00545">
    <property type="reaction ID" value="UER00823"/>
</dbReference>
<evidence type="ECO:0000256" key="2">
    <source>
        <dbReference type="ARBA" id="ARBA00008891"/>
    </source>
</evidence>
<feature type="domain" description="Pectinesterase catalytic" evidence="7">
    <location>
        <begin position="1"/>
        <end position="282"/>
    </location>
</feature>
<evidence type="ECO:0000256" key="5">
    <source>
        <dbReference type="ARBA" id="ARBA00023085"/>
    </source>
</evidence>
<evidence type="ECO:0000256" key="1">
    <source>
        <dbReference type="ARBA" id="ARBA00005184"/>
    </source>
</evidence>
<dbReference type="OrthoDB" id="1546079at2759"/>
<evidence type="ECO:0000313" key="9">
    <source>
        <dbReference type="Proteomes" id="UP000646827"/>
    </source>
</evidence>
<dbReference type="Pfam" id="PF01095">
    <property type="entry name" value="Pectinesterase"/>
    <property type="match status" value="1"/>
</dbReference>
<dbReference type="InterPro" id="IPR011050">
    <property type="entry name" value="Pectin_lyase_fold/virulence"/>
</dbReference>
<dbReference type="SUPFAM" id="SSF51126">
    <property type="entry name" value="Pectin lyase-like"/>
    <property type="match status" value="1"/>
</dbReference>
<dbReference type="PANTHER" id="PTHR31321:SF57">
    <property type="entry name" value="PECTINESTERASE 53-RELATED"/>
    <property type="match status" value="1"/>
</dbReference>
<evidence type="ECO:0000259" key="7">
    <source>
        <dbReference type="Pfam" id="PF01095"/>
    </source>
</evidence>
<proteinExistence type="inferred from homology"/>
<accession>A0A8H7RV91</accession>
<dbReference type="PANTHER" id="PTHR31321">
    <property type="entry name" value="ACYL-COA THIOESTER HYDROLASE YBHC-RELATED"/>
    <property type="match status" value="1"/>
</dbReference>
<dbReference type="AlphaFoldDB" id="A0A8H7RV91"/>
<dbReference type="EC" id="3.1.1.11" evidence="3"/>
<protein>
    <recommendedName>
        <fullName evidence="3">pectinesterase</fullName>
        <ecNumber evidence="3">3.1.1.11</ecNumber>
    </recommendedName>
    <alternativeName>
        <fullName evidence="6">Pectin methylesterase A</fullName>
    </alternativeName>
</protein>
<keyword evidence="4" id="KW-0378">Hydrolase</keyword>
<comment type="pathway">
    <text evidence="1">Glycan metabolism; pectin degradation; 2-dehydro-3-deoxy-D-gluconate from pectin: step 1/5.</text>
</comment>
<organism evidence="8 9">
    <name type="scientific">Circinella minor</name>
    <dbReference type="NCBI Taxonomy" id="1195481"/>
    <lineage>
        <taxon>Eukaryota</taxon>
        <taxon>Fungi</taxon>
        <taxon>Fungi incertae sedis</taxon>
        <taxon>Mucoromycota</taxon>
        <taxon>Mucoromycotina</taxon>
        <taxon>Mucoromycetes</taxon>
        <taxon>Mucorales</taxon>
        <taxon>Lichtheimiaceae</taxon>
        <taxon>Circinella</taxon>
    </lineage>
</organism>
<keyword evidence="5" id="KW-0063">Aspartyl esterase</keyword>
<feature type="non-terminal residue" evidence="8">
    <location>
        <position position="1"/>
    </location>
</feature>
<evidence type="ECO:0000256" key="6">
    <source>
        <dbReference type="ARBA" id="ARBA00042203"/>
    </source>
</evidence>
<gene>
    <name evidence="8" type="ORF">INT45_009463</name>
</gene>